<evidence type="ECO:0000256" key="1">
    <source>
        <dbReference type="ARBA" id="ARBA00007074"/>
    </source>
</evidence>
<dbReference type="InterPro" id="IPR038263">
    <property type="entry name" value="Lytic_exo_TRD_sf"/>
</dbReference>
<evidence type="ECO:0000256" key="4">
    <source>
        <dbReference type="ARBA" id="ARBA00022807"/>
    </source>
</evidence>
<keyword evidence="2" id="KW-0645">Protease</keyword>
<keyword evidence="4" id="KW-0788">Thiol protease</keyword>
<dbReference type="SUPFAM" id="SSF54001">
    <property type="entry name" value="Cysteine proteinases"/>
    <property type="match status" value="1"/>
</dbReference>
<evidence type="ECO:0000256" key="2">
    <source>
        <dbReference type="ARBA" id="ARBA00022670"/>
    </source>
</evidence>
<feature type="domain" description="NlpC/P60" evidence="5">
    <location>
        <begin position="2"/>
        <end position="152"/>
    </location>
</feature>
<dbReference type="PROSITE" id="PS51935">
    <property type="entry name" value="NLPC_P60"/>
    <property type="match status" value="1"/>
</dbReference>
<organism evidence="6 7">
    <name type="scientific">Convivina intestini</name>
    <dbReference type="NCBI Taxonomy" id="1505726"/>
    <lineage>
        <taxon>Bacteria</taxon>
        <taxon>Bacillati</taxon>
        <taxon>Bacillota</taxon>
        <taxon>Bacilli</taxon>
        <taxon>Lactobacillales</taxon>
        <taxon>Lactobacillaceae</taxon>
        <taxon>Convivina</taxon>
    </lineage>
</organism>
<proteinExistence type="inferred from homology"/>
<gene>
    <name evidence="6" type="ORF">C7384_101417</name>
</gene>
<dbReference type="InterPro" id="IPR031898">
    <property type="entry name" value="ZoocinA_TRD"/>
</dbReference>
<accession>A0A2U1DFP6</accession>
<comment type="caution">
    <text evidence="6">The sequence shown here is derived from an EMBL/GenBank/DDBJ whole genome shotgun (WGS) entry which is preliminary data.</text>
</comment>
<dbReference type="Pfam" id="PF05382">
    <property type="entry name" value="Amidase_5"/>
    <property type="match status" value="1"/>
</dbReference>
<dbReference type="InterPro" id="IPR038765">
    <property type="entry name" value="Papain-like_cys_pep_sf"/>
</dbReference>
<dbReference type="EMBL" id="QEKT01000001">
    <property type="protein sequence ID" value="PVY86497.1"/>
    <property type="molecule type" value="Genomic_DNA"/>
</dbReference>
<dbReference type="Gene3D" id="3.90.1720.10">
    <property type="entry name" value="endopeptidase domain like (from Nostoc punctiforme)"/>
    <property type="match status" value="1"/>
</dbReference>
<keyword evidence="3" id="KW-0378">Hydrolase</keyword>
<keyword evidence="7" id="KW-1185">Reference proteome</keyword>
<dbReference type="AlphaFoldDB" id="A0A2U1DFP6"/>
<dbReference type="Pfam" id="PF16775">
    <property type="entry name" value="ZoocinA_TRD"/>
    <property type="match status" value="1"/>
</dbReference>
<evidence type="ECO:0000259" key="5">
    <source>
        <dbReference type="PROSITE" id="PS51935"/>
    </source>
</evidence>
<evidence type="ECO:0000256" key="3">
    <source>
        <dbReference type="ARBA" id="ARBA00022801"/>
    </source>
</evidence>
<sequence>MGYDVQKALNAAYSMLHGVTYSMDWDKRDGLTADGTTYFDCSGFIYFLLNQAGAIDDSYLKRSHFTGTLKQDLEAAGFIEVSGDKVQAGDIYIWGGNYGAAAGGACHTGMFVDSSNQISSCYYTLGSWNEAVVVLDHDYYWGIDGQPEYHFFHYVGGSSKPVSIDRPVVDTPTTSIEQFKNGGNEFVLGGQFTVTNAQRVNGIFQVRADELTAEPFDWTDNGIPAVLLQNVNGSQSDFKAGDVVRFKPAYNSGTIDEYNTQDNAVGIEYIKGYGIIWYDADKFWKHD</sequence>
<dbReference type="GO" id="GO:0006508">
    <property type="term" value="P:proteolysis"/>
    <property type="evidence" value="ECO:0007669"/>
    <property type="project" value="UniProtKB-KW"/>
</dbReference>
<name>A0A2U1DFP6_9LACO</name>
<comment type="similarity">
    <text evidence="1">Belongs to the peptidase C40 family.</text>
</comment>
<dbReference type="RefSeq" id="WP_089940023.1">
    <property type="nucleotide sequence ID" value="NZ_CAKOEX010000029.1"/>
</dbReference>
<dbReference type="Gene3D" id="2.40.50.670">
    <property type="match status" value="1"/>
</dbReference>
<reference evidence="6 7" key="1">
    <citation type="submission" date="2018-04" db="EMBL/GenBank/DDBJ databases">
        <title>Genomic Encyclopedia of Type Strains, Phase IV (KMG-IV): sequencing the most valuable type-strain genomes for metagenomic binning, comparative biology and taxonomic classification.</title>
        <authorList>
            <person name="Goeker M."/>
        </authorList>
    </citation>
    <scope>NUCLEOTIDE SEQUENCE [LARGE SCALE GENOMIC DNA]</scope>
    <source>
        <strain evidence="6 7">DSM 28795</strain>
    </source>
</reference>
<dbReference type="Proteomes" id="UP000245433">
    <property type="component" value="Unassembled WGS sequence"/>
</dbReference>
<dbReference type="GO" id="GO:0008234">
    <property type="term" value="F:cysteine-type peptidase activity"/>
    <property type="evidence" value="ECO:0007669"/>
    <property type="project" value="UniProtKB-KW"/>
</dbReference>
<dbReference type="OrthoDB" id="66275at2"/>
<dbReference type="InterPro" id="IPR008044">
    <property type="entry name" value="Phage_lysin"/>
</dbReference>
<dbReference type="InterPro" id="IPR000064">
    <property type="entry name" value="NLP_P60_dom"/>
</dbReference>
<evidence type="ECO:0000313" key="6">
    <source>
        <dbReference type="EMBL" id="PVY86497.1"/>
    </source>
</evidence>
<evidence type="ECO:0000313" key="7">
    <source>
        <dbReference type="Proteomes" id="UP000245433"/>
    </source>
</evidence>
<protein>
    <submittedName>
        <fullName evidence="6">Lytic exoenzyme family protein</fullName>
    </submittedName>
</protein>